<feature type="region of interest" description="Disordered" evidence="1">
    <location>
        <begin position="61"/>
        <end position="159"/>
    </location>
</feature>
<feature type="compositionally biased region" description="Basic and acidic residues" evidence="1">
    <location>
        <begin position="1"/>
        <end position="15"/>
    </location>
</feature>
<feature type="non-terminal residue" evidence="2">
    <location>
        <position position="159"/>
    </location>
</feature>
<reference evidence="2" key="1">
    <citation type="submission" date="2022-07" db="EMBL/GenBank/DDBJ databases">
        <title>Genome analysis of Parmales, a sister group of diatoms, reveals the evolutionary specialization of diatoms from phago-mixotrophs to photoautotrophs.</title>
        <authorList>
            <person name="Ban H."/>
            <person name="Sato S."/>
            <person name="Yoshikawa S."/>
            <person name="Kazumasa Y."/>
            <person name="Nakamura Y."/>
            <person name="Ichinomiya M."/>
            <person name="Saitoh K."/>
            <person name="Sato N."/>
            <person name="Blanc-Mathieu R."/>
            <person name="Endo H."/>
            <person name="Kuwata A."/>
            <person name="Ogata H."/>
        </authorList>
    </citation>
    <scope>NUCLEOTIDE SEQUENCE</scope>
</reference>
<dbReference type="OrthoDB" id="191244at2759"/>
<name>A0A9W6ZPY3_9STRA</name>
<feature type="compositionally biased region" description="Low complexity" evidence="1">
    <location>
        <begin position="139"/>
        <end position="149"/>
    </location>
</feature>
<accession>A0A9W6ZPY3</accession>
<dbReference type="EMBL" id="BRXZ01006301">
    <property type="protein sequence ID" value="GMH58664.1"/>
    <property type="molecule type" value="Genomic_DNA"/>
</dbReference>
<feature type="compositionally biased region" description="Polar residues" evidence="1">
    <location>
        <begin position="91"/>
        <end position="130"/>
    </location>
</feature>
<evidence type="ECO:0000256" key="1">
    <source>
        <dbReference type="SAM" id="MobiDB-lite"/>
    </source>
</evidence>
<dbReference type="AlphaFoldDB" id="A0A9W6ZPY3"/>
<keyword evidence="3" id="KW-1185">Reference proteome</keyword>
<feature type="region of interest" description="Disordered" evidence="1">
    <location>
        <begin position="1"/>
        <end position="24"/>
    </location>
</feature>
<organism evidence="2 3">
    <name type="scientific">Triparma retinervis</name>
    <dbReference type="NCBI Taxonomy" id="2557542"/>
    <lineage>
        <taxon>Eukaryota</taxon>
        <taxon>Sar</taxon>
        <taxon>Stramenopiles</taxon>
        <taxon>Ochrophyta</taxon>
        <taxon>Bolidophyceae</taxon>
        <taxon>Parmales</taxon>
        <taxon>Triparmaceae</taxon>
        <taxon>Triparma</taxon>
    </lineage>
</organism>
<dbReference type="Proteomes" id="UP001165082">
    <property type="component" value="Unassembled WGS sequence"/>
</dbReference>
<gene>
    <name evidence="2" type="ORF">TrRE_jg5913</name>
</gene>
<proteinExistence type="predicted"/>
<evidence type="ECO:0000313" key="3">
    <source>
        <dbReference type="Proteomes" id="UP001165082"/>
    </source>
</evidence>
<evidence type="ECO:0000313" key="2">
    <source>
        <dbReference type="EMBL" id="GMH58664.1"/>
    </source>
</evidence>
<protein>
    <submittedName>
        <fullName evidence="2">Uncharacterized protein</fullName>
    </submittedName>
</protein>
<sequence length="159" mass="17331">LERQQQERDEGRAPETTEGDSVESWYVVNQHLGLPGLLNKNKARERGYNSVIEVLVDAMSAKSEKEVEPAPWVRPSTTPNFQFPLKATAAATKSNQVSSPPSSPTNVATSPGKSPSRAPSATQSATARPKSQQKHNRPRSSNNSSSVRSGPVTTWRPKR</sequence>
<comment type="caution">
    <text evidence="2">The sequence shown here is derived from an EMBL/GenBank/DDBJ whole genome shotgun (WGS) entry which is preliminary data.</text>
</comment>